<reference evidence="2 3" key="1">
    <citation type="submission" date="2019-07" db="EMBL/GenBank/DDBJ databases">
        <title>Litoreibacter alkalisoli sp. nov., isolated from saline-alkaline soil.</title>
        <authorList>
            <person name="Wang S."/>
            <person name="Xu L."/>
            <person name="Xing Y.-T."/>
            <person name="Sun J.-Q."/>
        </authorList>
    </citation>
    <scope>NUCLEOTIDE SEQUENCE [LARGE SCALE GENOMIC DNA]</scope>
    <source>
        <strain evidence="2 3">LN3S51</strain>
        <plasmid evidence="2 3">unnamed2</plasmid>
    </source>
</reference>
<dbReference type="EMBL" id="CP042263">
    <property type="protein sequence ID" value="QDY70925.1"/>
    <property type="molecule type" value="Genomic_DNA"/>
</dbReference>
<evidence type="ECO:0000313" key="2">
    <source>
        <dbReference type="EMBL" id="QDY70925.1"/>
    </source>
</evidence>
<accession>A0A5B8I9H2</accession>
<proteinExistence type="predicted"/>
<feature type="compositionally biased region" description="Basic and acidic residues" evidence="1">
    <location>
        <begin position="187"/>
        <end position="202"/>
    </location>
</feature>
<dbReference type="KEGG" id="lit:FPZ52_14595"/>
<dbReference type="RefSeq" id="WP_146366341.1">
    <property type="nucleotide sequence ID" value="NZ_CP042263.1"/>
</dbReference>
<dbReference type="AlphaFoldDB" id="A0A5B8I9H2"/>
<dbReference type="OrthoDB" id="9883465at2"/>
<evidence type="ECO:0000256" key="1">
    <source>
        <dbReference type="SAM" id="MobiDB-lite"/>
    </source>
</evidence>
<evidence type="ECO:0000313" key="3">
    <source>
        <dbReference type="Proteomes" id="UP000318483"/>
    </source>
</evidence>
<organism evidence="2 3">
    <name type="scientific">Qingshengfaniella alkalisoli</name>
    <dbReference type="NCBI Taxonomy" id="2599296"/>
    <lineage>
        <taxon>Bacteria</taxon>
        <taxon>Pseudomonadati</taxon>
        <taxon>Pseudomonadota</taxon>
        <taxon>Alphaproteobacteria</taxon>
        <taxon>Rhodobacterales</taxon>
        <taxon>Paracoccaceae</taxon>
        <taxon>Qingshengfaniella</taxon>
    </lineage>
</organism>
<keyword evidence="2" id="KW-0614">Plasmid</keyword>
<name>A0A5B8I9H2_9RHOB</name>
<geneLocation type="plasmid" evidence="2 3">
    <name>unnamed2</name>
</geneLocation>
<protein>
    <submittedName>
        <fullName evidence="2">Uncharacterized protein</fullName>
    </submittedName>
</protein>
<sequence>MGTSDLKDIKVTMKVDPTKEVDDKLGKWLKEQPKAKSMLKPIEAKAKLAVDPRKWNDKKITDAMYAGARMEFQIFAQRVHDIKTAVEKGKKKPGDVEGDLKKAYDKLKRYASVAAEDTAKEIEADKGDNAKALRQGKAALREAAKVDFGKVFSGPRSLTIDALNDAAKAAADDSGKAGGNAPAKGRTSTDKRIDTAQSDFRKSGKNAEAAIEYLVKMAKDTAKNKDASPLLRSFAEDIRKAQKAGLDKFASALGLFGKLLDQAEAEMNDPKKTARTCTKIVGELEKFKSVDTVSQKAGTTIKKLEADFRKIEKELK</sequence>
<feature type="region of interest" description="Disordered" evidence="1">
    <location>
        <begin position="169"/>
        <end position="204"/>
    </location>
</feature>
<keyword evidence="3" id="KW-1185">Reference proteome</keyword>
<gene>
    <name evidence="2" type="ORF">FPZ52_14595</name>
</gene>
<dbReference type="Proteomes" id="UP000318483">
    <property type="component" value="Plasmid unnamed2"/>
</dbReference>